<proteinExistence type="predicted"/>
<name>A0ABD3PUZ8_9STRA</name>
<comment type="caution">
    <text evidence="1">The sequence shown here is derived from an EMBL/GenBank/DDBJ whole genome shotgun (WGS) entry which is preliminary data.</text>
</comment>
<accession>A0ABD3PUZ8</accession>
<evidence type="ECO:0000313" key="1">
    <source>
        <dbReference type="EMBL" id="KAL3791920.1"/>
    </source>
</evidence>
<keyword evidence="2" id="KW-1185">Reference proteome</keyword>
<reference evidence="1 2" key="1">
    <citation type="journal article" date="2020" name="G3 (Bethesda)">
        <title>Improved Reference Genome for Cyclotella cryptica CCMP332, a Model for Cell Wall Morphogenesis, Salinity Adaptation, and Lipid Production in Diatoms (Bacillariophyta).</title>
        <authorList>
            <person name="Roberts W.R."/>
            <person name="Downey K.M."/>
            <person name="Ruck E.C."/>
            <person name="Traller J.C."/>
            <person name="Alverson A.J."/>
        </authorList>
    </citation>
    <scope>NUCLEOTIDE SEQUENCE [LARGE SCALE GENOMIC DNA]</scope>
    <source>
        <strain evidence="1 2">CCMP332</strain>
    </source>
</reference>
<dbReference type="Proteomes" id="UP001516023">
    <property type="component" value="Unassembled WGS sequence"/>
</dbReference>
<sequence>MDAAEQKFRTILRASGAGAMRSGELDSKRELKCLSSDNNDLVQREIDLECEHEMCRVLALLNQMPDRFSYGNRTNPRGL</sequence>
<evidence type="ECO:0000313" key="2">
    <source>
        <dbReference type="Proteomes" id="UP001516023"/>
    </source>
</evidence>
<gene>
    <name evidence="1" type="ORF">HJC23_010780</name>
</gene>
<dbReference type="AlphaFoldDB" id="A0ABD3PUZ8"/>
<dbReference type="EMBL" id="JABMIG020000108">
    <property type="protein sequence ID" value="KAL3791920.1"/>
    <property type="molecule type" value="Genomic_DNA"/>
</dbReference>
<protein>
    <submittedName>
        <fullName evidence="1">Uncharacterized protein</fullName>
    </submittedName>
</protein>
<organism evidence="1 2">
    <name type="scientific">Cyclotella cryptica</name>
    <dbReference type="NCBI Taxonomy" id="29204"/>
    <lineage>
        <taxon>Eukaryota</taxon>
        <taxon>Sar</taxon>
        <taxon>Stramenopiles</taxon>
        <taxon>Ochrophyta</taxon>
        <taxon>Bacillariophyta</taxon>
        <taxon>Coscinodiscophyceae</taxon>
        <taxon>Thalassiosirophycidae</taxon>
        <taxon>Stephanodiscales</taxon>
        <taxon>Stephanodiscaceae</taxon>
        <taxon>Cyclotella</taxon>
    </lineage>
</organism>